<sequence>MDSQKSTIANLLQSNTVRLLMIGFLTLILLIPLYFVQDLVRERKYRQNDVVEEINKKWGEEVFFYGPILKVPYNTYDAKNKTYNLQYAYFFPELLQNTSKVKTETKKRNNYESVVFNATMDFTGRYAAPDFSPMGIAEENIQWDKATILIRTTNLSSVKNNVAIKFGGRELPFEPIYERTDNSDREYAGEEYNYNATSSLETRFFNAKEALSRPDFSFTVQYDGSKRISMVPIGKVTESTMKSNWPDPSFTGHFLPFQKKITPNGFEASWRVLHINRAFGQQSFGSLPNISEYSFDVDFVIPVDEYQQNERATKYGFLVIGLTFLIFFLIQSISKIKIHIFQYTMIGLALIIFYSLLISITEHTNFSLAYLIASVMVVLLISLYSVSILKGKKFPLFIGLSLSALYGFIYVIIQLENYALLVGSIGLFTILAMVMYVSRKIEWSQN</sequence>
<evidence type="ECO:0000313" key="3">
    <source>
        <dbReference type="EMBL" id="SNV15149.1"/>
    </source>
</evidence>
<dbReference type="RefSeq" id="WP_066431047.1">
    <property type="nucleotide sequence ID" value="NZ_CP014227.1"/>
</dbReference>
<dbReference type="EMBL" id="LT906449">
    <property type="protein sequence ID" value="SNV15149.1"/>
    <property type="molecule type" value="Genomic_DNA"/>
</dbReference>
<dbReference type="Proteomes" id="UP000065822">
    <property type="component" value="Chromosome"/>
</dbReference>
<dbReference type="Pfam" id="PF06123">
    <property type="entry name" value="CreD"/>
    <property type="match status" value="1"/>
</dbReference>
<dbReference type="PIRSF" id="PIRSF004548">
    <property type="entry name" value="CreD"/>
    <property type="match status" value="1"/>
</dbReference>
<dbReference type="AlphaFoldDB" id="A0AAX2H038"/>
<protein>
    <submittedName>
        <fullName evidence="3">Inner membrane protein CreD</fullName>
    </submittedName>
</protein>
<dbReference type="Proteomes" id="UP000215539">
    <property type="component" value="Chromosome 1"/>
</dbReference>
<feature type="transmembrane region" description="Helical" evidence="1">
    <location>
        <begin position="394"/>
        <end position="413"/>
    </location>
</feature>
<dbReference type="EMBL" id="CP014227">
    <property type="protein sequence ID" value="AMD85952.1"/>
    <property type="molecule type" value="Genomic_DNA"/>
</dbReference>
<proteinExistence type="predicted"/>
<keyword evidence="1" id="KW-0472">Membrane</keyword>
<accession>A0AAX2H038</accession>
<dbReference type="KEGG" id="chg:AXF12_10755"/>
<feature type="transmembrane region" description="Helical" evidence="1">
    <location>
        <begin position="16"/>
        <end position="36"/>
    </location>
</feature>
<organism evidence="3 5">
    <name type="scientific">Capnocytophaga haemolytica</name>
    <dbReference type="NCBI Taxonomy" id="45243"/>
    <lineage>
        <taxon>Bacteria</taxon>
        <taxon>Pseudomonadati</taxon>
        <taxon>Bacteroidota</taxon>
        <taxon>Flavobacteriia</taxon>
        <taxon>Flavobacteriales</taxon>
        <taxon>Flavobacteriaceae</taxon>
        <taxon>Capnocytophaga</taxon>
    </lineage>
</organism>
<feature type="transmembrane region" description="Helical" evidence="1">
    <location>
        <begin position="315"/>
        <end position="333"/>
    </location>
</feature>
<feature type="transmembrane region" description="Helical" evidence="1">
    <location>
        <begin position="419"/>
        <end position="437"/>
    </location>
</feature>
<keyword evidence="4" id="KW-1185">Reference proteome</keyword>
<dbReference type="NCBIfam" id="NF008712">
    <property type="entry name" value="PRK11715.1-1"/>
    <property type="match status" value="1"/>
</dbReference>
<dbReference type="PANTHER" id="PTHR30092">
    <property type="entry name" value="INNER MEMBRANE PROTEIN CRED"/>
    <property type="match status" value="1"/>
</dbReference>
<name>A0AAX2H038_9FLAO</name>
<keyword evidence="1" id="KW-1133">Transmembrane helix</keyword>
<reference evidence="2 4" key="1">
    <citation type="submission" date="2016-02" db="EMBL/GenBank/DDBJ databases">
        <authorList>
            <person name="Holder M.E."/>
            <person name="Ajami N.J."/>
            <person name="Petrosino J.F."/>
        </authorList>
    </citation>
    <scope>NUCLEOTIDE SEQUENCE [LARGE SCALE GENOMIC DNA]</scope>
    <source>
        <strain evidence="2 4">CCUG 32990</strain>
    </source>
</reference>
<evidence type="ECO:0000256" key="1">
    <source>
        <dbReference type="SAM" id="Phobius"/>
    </source>
</evidence>
<dbReference type="InterPro" id="IPR010364">
    <property type="entry name" value="Uncharacterised_IM_CreD"/>
</dbReference>
<keyword evidence="1" id="KW-0812">Transmembrane</keyword>
<reference evidence="3 5" key="2">
    <citation type="submission" date="2017-06" db="EMBL/GenBank/DDBJ databases">
        <authorList>
            <consortium name="Pathogen Informatics"/>
        </authorList>
    </citation>
    <scope>NUCLEOTIDE SEQUENCE [LARGE SCALE GENOMIC DNA]</scope>
    <source>
        <strain evidence="3 5">NCTC12947</strain>
    </source>
</reference>
<evidence type="ECO:0000313" key="4">
    <source>
        <dbReference type="Proteomes" id="UP000065822"/>
    </source>
</evidence>
<evidence type="ECO:0000313" key="2">
    <source>
        <dbReference type="EMBL" id="AMD85952.1"/>
    </source>
</evidence>
<dbReference type="PANTHER" id="PTHR30092:SF0">
    <property type="entry name" value="INNER MEMBRANE PROTEIN CRED"/>
    <property type="match status" value="1"/>
</dbReference>
<feature type="transmembrane region" description="Helical" evidence="1">
    <location>
        <begin position="340"/>
        <end position="360"/>
    </location>
</feature>
<evidence type="ECO:0000313" key="5">
    <source>
        <dbReference type="Proteomes" id="UP000215539"/>
    </source>
</evidence>
<gene>
    <name evidence="3" type="primary">creD</name>
    <name evidence="2" type="ORF">AXF12_10755</name>
    <name evidence="3" type="ORF">SAMEA44541418_02004</name>
</gene>
<feature type="transmembrane region" description="Helical" evidence="1">
    <location>
        <begin position="366"/>
        <end position="387"/>
    </location>
</feature>
<dbReference type="GO" id="GO:0005886">
    <property type="term" value="C:plasma membrane"/>
    <property type="evidence" value="ECO:0007669"/>
    <property type="project" value="TreeGrafter"/>
</dbReference>